<keyword evidence="1" id="KW-0175">Coiled coil</keyword>
<proteinExistence type="predicted"/>
<dbReference type="Proteomes" id="UP001153069">
    <property type="component" value="Unassembled WGS sequence"/>
</dbReference>
<accession>A0A9N8ECE5</accession>
<feature type="region of interest" description="Disordered" evidence="2">
    <location>
        <begin position="379"/>
        <end position="536"/>
    </location>
</feature>
<organism evidence="3 4">
    <name type="scientific">Seminavis robusta</name>
    <dbReference type="NCBI Taxonomy" id="568900"/>
    <lineage>
        <taxon>Eukaryota</taxon>
        <taxon>Sar</taxon>
        <taxon>Stramenopiles</taxon>
        <taxon>Ochrophyta</taxon>
        <taxon>Bacillariophyta</taxon>
        <taxon>Bacillariophyceae</taxon>
        <taxon>Bacillariophycidae</taxon>
        <taxon>Naviculales</taxon>
        <taxon>Naviculaceae</taxon>
        <taxon>Seminavis</taxon>
    </lineage>
</organism>
<dbReference type="AlphaFoldDB" id="A0A9N8ECE5"/>
<evidence type="ECO:0000313" key="3">
    <source>
        <dbReference type="EMBL" id="CAB9515960.1"/>
    </source>
</evidence>
<evidence type="ECO:0000256" key="2">
    <source>
        <dbReference type="SAM" id="MobiDB-lite"/>
    </source>
</evidence>
<sequence>MMILKYQYLEILYILLAAASTVLASFCTRGPFSVNAVQRSRKWVDPMGPLQARHDISQHGLPDELFPARHEPFESFFTPQPSDGLDSVKIFDKEEGLGRALDFKFSILDKAAGSVPPLDLKFDTLLDKAAGSVSALDLQVGNLANEVGTLAKEADASKFETVESIRAARDSFKEQLDISLPIYSEKAGEVVNDVARAVDKSREAIFGAEKALVDKAVELYTTETTQQAPFAEFAERYSASMESHYKLSELAESISNGKLLQSSIEIITEKCQESLDALDLKQNTPVLLLVVTFFWSTIQRRDGIEYGKALSQVTIDNLKDQLKSTKDAARKENAANAAQIKDLQSKMDELQAQVETLNVASREAALQLEQAKAEASIEQDLVPPIEKLQTESPKVPSTPPPVEEAQEEPEIQPVKAVKKAPAKRKKLTKKKVTKVSPSAKSIAESEPEVEVEKVITSPKKQKGIKGSKASPAKASRKKQKAMKSVQAKTNFGVVNGVNGDAGVKTSAPAKTKVQATNDTPKKKVKKEAAATKTNGAAEPDWTSFAQSTLKRKTVKELTSYLETKGVEVTDENGKTLKKDSLVGLVLSN</sequence>
<feature type="compositionally biased region" description="Basic residues" evidence="2">
    <location>
        <begin position="416"/>
        <end position="433"/>
    </location>
</feature>
<evidence type="ECO:0000256" key="1">
    <source>
        <dbReference type="SAM" id="Coils"/>
    </source>
</evidence>
<dbReference type="EMBL" id="CAICTM010000749">
    <property type="protein sequence ID" value="CAB9515960.1"/>
    <property type="molecule type" value="Genomic_DNA"/>
</dbReference>
<gene>
    <name evidence="3" type="ORF">SEMRO_750_G197020.1</name>
</gene>
<keyword evidence="4" id="KW-1185">Reference proteome</keyword>
<name>A0A9N8ECE5_9STRA</name>
<protein>
    <submittedName>
        <fullName evidence="3">Uncharacterized protein</fullName>
    </submittedName>
</protein>
<comment type="caution">
    <text evidence="3">The sequence shown here is derived from an EMBL/GenBank/DDBJ whole genome shotgun (WGS) entry which is preliminary data.</text>
</comment>
<reference evidence="3" key="1">
    <citation type="submission" date="2020-06" db="EMBL/GenBank/DDBJ databases">
        <authorList>
            <consortium name="Plant Systems Biology data submission"/>
        </authorList>
    </citation>
    <scope>NUCLEOTIDE SEQUENCE</scope>
    <source>
        <strain evidence="3">D6</strain>
    </source>
</reference>
<dbReference type="OrthoDB" id="49684at2759"/>
<feature type="coiled-coil region" evidence="1">
    <location>
        <begin position="315"/>
        <end position="374"/>
    </location>
</feature>
<evidence type="ECO:0000313" key="4">
    <source>
        <dbReference type="Proteomes" id="UP001153069"/>
    </source>
</evidence>